<dbReference type="PANTHER" id="PTHR45817">
    <property type="entry name" value="LYSYL OXIDASE-LIKE-RELATED"/>
    <property type="match status" value="1"/>
</dbReference>
<evidence type="ECO:0000256" key="4">
    <source>
        <dbReference type="ARBA" id="ARBA00022477"/>
    </source>
</evidence>
<keyword evidence="9 13" id="KW-0560">Oxidoreductase</keyword>
<accession>A0A9F2R1X2</accession>
<dbReference type="InterPro" id="IPR001695">
    <property type="entry name" value="Lysyl_oxidase"/>
</dbReference>
<dbReference type="InterPro" id="IPR019828">
    <property type="entry name" value="Lysyl_oxidase_CS"/>
</dbReference>
<dbReference type="Pfam" id="PF01186">
    <property type="entry name" value="Lysyl_oxidase"/>
    <property type="match status" value="1"/>
</dbReference>
<dbReference type="OMA" id="GCHMSTY"/>
<keyword evidence="7 13" id="KW-0479">Metal-binding</keyword>
<proteinExistence type="inferred from homology"/>
<dbReference type="KEGG" id="pbi:103066382"/>
<evidence type="ECO:0000256" key="10">
    <source>
        <dbReference type="ARBA" id="ARBA00023008"/>
    </source>
</evidence>
<evidence type="ECO:0000313" key="16">
    <source>
        <dbReference type="RefSeq" id="XP_007433903.1"/>
    </source>
</evidence>
<keyword evidence="8 13" id="KW-0801">TPQ</keyword>
<evidence type="ECO:0000256" key="7">
    <source>
        <dbReference type="ARBA" id="ARBA00022723"/>
    </source>
</evidence>
<protein>
    <recommendedName>
        <fullName evidence="13">Lysyl oxidase homolog</fullName>
        <ecNumber evidence="13">1.4.3.13</ecNumber>
    </recommendedName>
</protein>
<comment type="similarity">
    <text evidence="3 13">Belongs to the lysyl oxidase family.</text>
</comment>
<dbReference type="GO" id="GO:0005615">
    <property type="term" value="C:extracellular space"/>
    <property type="evidence" value="ECO:0007669"/>
    <property type="project" value="UniProtKB-UniRule"/>
</dbReference>
<evidence type="ECO:0000256" key="6">
    <source>
        <dbReference type="ARBA" id="ARBA00022641"/>
    </source>
</evidence>
<dbReference type="AlphaFoldDB" id="A0A9F2R1X2"/>
<evidence type="ECO:0000256" key="1">
    <source>
        <dbReference type="ARBA" id="ARBA00001935"/>
    </source>
</evidence>
<keyword evidence="6" id="KW-0765">Sulfation</keyword>
<evidence type="ECO:0000256" key="5">
    <source>
        <dbReference type="ARBA" id="ARBA00022525"/>
    </source>
</evidence>
<name>A0A9F2R1X2_PYTBI</name>
<dbReference type="EC" id="1.4.3.13" evidence="13"/>
<dbReference type="GeneID" id="103066382"/>
<dbReference type="PRINTS" id="PR00074">
    <property type="entry name" value="LYSYLOXIDASE"/>
</dbReference>
<comment type="cofactor">
    <cofactor evidence="1 13">
        <name>Cu cation</name>
        <dbReference type="ChEBI" id="CHEBI:23378"/>
    </cofactor>
</comment>
<evidence type="ECO:0000256" key="2">
    <source>
        <dbReference type="ARBA" id="ARBA00004239"/>
    </source>
</evidence>
<evidence type="ECO:0000256" key="13">
    <source>
        <dbReference type="RuleBase" id="RU367046"/>
    </source>
</evidence>
<keyword evidence="11" id="KW-1015">Disulfide bond</keyword>
<comment type="catalytic activity">
    <reaction evidence="12 13">
        <text>L-lysyl-[protein] + O2 + H2O = (S)-2-amino-6-oxohexanoyl-[protein] + H2O2 + NH4(+)</text>
        <dbReference type="Rhea" id="RHEA:24544"/>
        <dbReference type="Rhea" id="RHEA-COMP:9752"/>
        <dbReference type="Rhea" id="RHEA-COMP:12448"/>
        <dbReference type="ChEBI" id="CHEBI:15377"/>
        <dbReference type="ChEBI" id="CHEBI:15379"/>
        <dbReference type="ChEBI" id="CHEBI:16240"/>
        <dbReference type="ChEBI" id="CHEBI:28938"/>
        <dbReference type="ChEBI" id="CHEBI:29969"/>
        <dbReference type="ChEBI" id="CHEBI:131803"/>
        <dbReference type="EC" id="1.4.3.13"/>
    </reaction>
</comment>
<comment type="function">
    <text evidence="13">Mediates the post-translational oxidative deamination of lysine residues on target proteins leading to the formation of deaminated lysine (allysine).</text>
</comment>
<feature type="compositionally biased region" description="Polar residues" evidence="14">
    <location>
        <begin position="142"/>
        <end position="173"/>
    </location>
</feature>
<evidence type="ECO:0000256" key="9">
    <source>
        <dbReference type="ARBA" id="ARBA00023002"/>
    </source>
</evidence>
<sequence length="431" mass="48761">MRLHSRTQLLLGLAQLQACVYWSCLLWLPAGGLPPRNPPPPPPAMWRQRIQWENKGQVYSLLSVGSQYQPARRRHSEEPAQSGHVLLLRGNATSPRRAPGSAAGGGATATRKPEAQYWFQAGYQQPSSRNGTDGGRRAEGGASSQDRGQGSPVESATARTGNGTGFSLSNLQQPPREDIMVGDDPYNPYKYTDDNPYYNYYDTYERPRQGSRYRPGYGTGYFQYGLPDLVADPYYIQASTYVQKTSMYNLRCAAEENCLASSAYRSDVRDYDNRVLLRFPQRVKNQGTSDFLPSRPRYSWEWHSCHQHYHSMDEFSHYDLLEANSQRRVAEGHKASFCLEDTSCDYGYYRRYACTAHTQGLSPGCYDTYNADIDCQWIDITDVKPGNYILKVSVNPSYLVPESDYSNNIVRCDIRYTGHHAYASGCTISPY</sequence>
<evidence type="ECO:0000256" key="3">
    <source>
        <dbReference type="ARBA" id="ARBA00007492"/>
    </source>
</evidence>
<dbReference type="PROSITE" id="PS00926">
    <property type="entry name" value="LYSYL_OXIDASE"/>
    <property type="match status" value="1"/>
</dbReference>
<keyword evidence="4 13" id="KW-0886">LTQ</keyword>
<dbReference type="GO" id="GO:0004720">
    <property type="term" value="F:protein-lysine 6-oxidase activity"/>
    <property type="evidence" value="ECO:0007669"/>
    <property type="project" value="UniProtKB-UniRule"/>
</dbReference>
<dbReference type="Proteomes" id="UP000695026">
    <property type="component" value="Unplaced"/>
</dbReference>
<dbReference type="OrthoDB" id="547291at2759"/>
<keyword evidence="15" id="KW-1185">Reference proteome</keyword>
<gene>
    <name evidence="16" type="primary">LOX</name>
</gene>
<feature type="region of interest" description="Disordered" evidence="14">
    <location>
        <begin position="123"/>
        <end position="181"/>
    </location>
</feature>
<evidence type="ECO:0000256" key="11">
    <source>
        <dbReference type="ARBA" id="ARBA00023157"/>
    </source>
</evidence>
<dbReference type="GO" id="GO:0005507">
    <property type="term" value="F:copper ion binding"/>
    <property type="evidence" value="ECO:0007669"/>
    <property type="project" value="UniProtKB-UniRule"/>
</dbReference>
<comment type="subcellular location">
    <subcellularLocation>
        <location evidence="2 13">Secreted</location>
        <location evidence="2 13">Extracellular space</location>
    </subcellularLocation>
</comment>
<evidence type="ECO:0000256" key="14">
    <source>
        <dbReference type="SAM" id="MobiDB-lite"/>
    </source>
</evidence>
<feature type="region of interest" description="Disordered" evidence="14">
    <location>
        <begin position="91"/>
        <end position="111"/>
    </location>
</feature>
<reference evidence="16" key="1">
    <citation type="submission" date="2025-08" db="UniProtKB">
        <authorList>
            <consortium name="RefSeq"/>
        </authorList>
    </citation>
    <scope>IDENTIFICATION</scope>
    <source>
        <tissue evidence="16">Liver</tissue>
    </source>
</reference>
<dbReference type="RefSeq" id="XP_007433903.1">
    <property type="nucleotide sequence ID" value="XM_007433841.3"/>
</dbReference>
<evidence type="ECO:0000256" key="12">
    <source>
        <dbReference type="ARBA" id="ARBA00047861"/>
    </source>
</evidence>
<dbReference type="PANTHER" id="PTHR45817:SF6">
    <property type="entry name" value="PROTEIN-LYSINE 6-OXIDASE"/>
    <property type="match status" value="1"/>
</dbReference>
<dbReference type="InterPro" id="IPR050912">
    <property type="entry name" value="LOX-like_protein"/>
</dbReference>
<evidence type="ECO:0000313" key="15">
    <source>
        <dbReference type="Proteomes" id="UP000695026"/>
    </source>
</evidence>
<keyword evidence="10 13" id="KW-0186">Copper</keyword>
<organism evidence="15 16">
    <name type="scientific">Python bivittatus</name>
    <name type="common">Burmese python</name>
    <name type="synonym">Python molurus bivittatus</name>
    <dbReference type="NCBI Taxonomy" id="176946"/>
    <lineage>
        <taxon>Eukaryota</taxon>
        <taxon>Metazoa</taxon>
        <taxon>Chordata</taxon>
        <taxon>Craniata</taxon>
        <taxon>Vertebrata</taxon>
        <taxon>Euteleostomi</taxon>
        <taxon>Lepidosauria</taxon>
        <taxon>Squamata</taxon>
        <taxon>Bifurcata</taxon>
        <taxon>Unidentata</taxon>
        <taxon>Episquamata</taxon>
        <taxon>Toxicofera</taxon>
        <taxon>Serpentes</taxon>
        <taxon>Henophidia</taxon>
        <taxon>Pythonidae</taxon>
        <taxon>Python</taxon>
    </lineage>
</organism>
<comment type="PTM">
    <text evidence="13">The lysine tyrosylquinone cross-link (LTQ) is generated by condensation of the epsilon-amino group of a lysine with a topaquinone produced by oxidation of tyrosine.</text>
</comment>
<evidence type="ECO:0000256" key="8">
    <source>
        <dbReference type="ARBA" id="ARBA00022772"/>
    </source>
</evidence>
<dbReference type="GO" id="GO:0030199">
    <property type="term" value="P:collagen fibril organization"/>
    <property type="evidence" value="ECO:0007669"/>
    <property type="project" value="TreeGrafter"/>
</dbReference>
<keyword evidence="5 13" id="KW-0964">Secreted</keyword>
<dbReference type="CTD" id="4015"/>